<name>A0A8S5LRM1_9CAUD</name>
<sequence length="164" mass="18644">MSDIYRAWSYNDAALYHHGIKGMKWGIRRFQNADGTLTPAGRKHYAAADGVEPETKAQAKALKYSEKKVTKALARNRVDNLDYDKIKEKASALRELGGKGNKRALVEAKKWERYAKEVEKKEPIIYRMVNGEVVGIYGVTPKVTAEAMAEYRRTGKTRENAKFF</sequence>
<dbReference type="InterPro" id="IPR055635">
    <property type="entry name" value="DUF7211"/>
</dbReference>
<dbReference type="EMBL" id="BK015902">
    <property type="protein sequence ID" value="DAD72598.1"/>
    <property type="molecule type" value="Genomic_DNA"/>
</dbReference>
<organism evidence="1">
    <name type="scientific">Siphoviridae sp. ctzMZ8</name>
    <dbReference type="NCBI Taxonomy" id="2827598"/>
    <lineage>
        <taxon>Viruses</taxon>
        <taxon>Duplodnaviria</taxon>
        <taxon>Heunggongvirae</taxon>
        <taxon>Uroviricota</taxon>
        <taxon>Caudoviricetes</taxon>
    </lineage>
</organism>
<dbReference type="Pfam" id="PF23847">
    <property type="entry name" value="DUF7211"/>
    <property type="match status" value="1"/>
</dbReference>
<evidence type="ECO:0000313" key="1">
    <source>
        <dbReference type="EMBL" id="DAD72598.1"/>
    </source>
</evidence>
<accession>A0A8S5LRM1</accession>
<reference evidence="1" key="1">
    <citation type="journal article" date="2021" name="Proc. Natl. Acad. Sci. U.S.A.">
        <title>A Catalog of Tens of Thousands of Viruses from Human Metagenomes Reveals Hidden Associations with Chronic Diseases.</title>
        <authorList>
            <person name="Tisza M.J."/>
            <person name="Buck C.B."/>
        </authorList>
    </citation>
    <scope>NUCLEOTIDE SEQUENCE</scope>
    <source>
        <strain evidence="1">CtzMZ8</strain>
    </source>
</reference>
<proteinExistence type="predicted"/>
<protein>
    <submittedName>
        <fullName evidence="1">Uncharacterized protein</fullName>
    </submittedName>
</protein>